<dbReference type="InterPro" id="IPR036282">
    <property type="entry name" value="Glutathione-S-Trfase_C_sf"/>
</dbReference>
<dbReference type="AlphaFoldDB" id="A0A7V7GT94"/>
<dbReference type="Proteomes" id="UP000463138">
    <property type="component" value="Unassembled WGS sequence"/>
</dbReference>
<accession>A0A7V7GT94</accession>
<evidence type="ECO:0000259" key="2">
    <source>
        <dbReference type="PROSITE" id="PS50405"/>
    </source>
</evidence>
<dbReference type="GO" id="GO:0005737">
    <property type="term" value="C:cytoplasm"/>
    <property type="evidence" value="ECO:0007669"/>
    <property type="project" value="TreeGrafter"/>
</dbReference>
<feature type="domain" description="GST C-terminal" evidence="2">
    <location>
        <begin position="82"/>
        <end position="212"/>
    </location>
</feature>
<evidence type="ECO:0000313" key="3">
    <source>
        <dbReference type="EMBL" id="KAA0694268.1"/>
    </source>
</evidence>
<dbReference type="InterPro" id="IPR040079">
    <property type="entry name" value="Glutathione_S-Trfase"/>
</dbReference>
<evidence type="ECO:0000313" key="4">
    <source>
        <dbReference type="Proteomes" id="UP000463138"/>
    </source>
</evidence>
<dbReference type="PROSITE" id="PS50404">
    <property type="entry name" value="GST_NTER"/>
    <property type="match status" value="1"/>
</dbReference>
<dbReference type="SFLD" id="SFLDG00358">
    <property type="entry name" value="Main_(cytGST)"/>
    <property type="match status" value="1"/>
</dbReference>
<dbReference type="SUPFAM" id="SSF52833">
    <property type="entry name" value="Thioredoxin-like"/>
    <property type="match status" value="1"/>
</dbReference>
<dbReference type="InterPro" id="IPR004045">
    <property type="entry name" value="Glutathione_S-Trfase_N"/>
</dbReference>
<keyword evidence="3" id="KW-0808">Transferase</keyword>
<dbReference type="PROSITE" id="PS50405">
    <property type="entry name" value="GST_CTER"/>
    <property type="match status" value="1"/>
</dbReference>
<dbReference type="EMBL" id="QOVF01000003">
    <property type="protein sequence ID" value="KAA0694268.1"/>
    <property type="molecule type" value="Genomic_DNA"/>
</dbReference>
<protein>
    <submittedName>
        <fullName evidence="3">Glutathione S-transferase</fullName>
    </submittedName>
</protein>
<dbReference type="CDD" id="cd00570">
    <property type="entry name" value="GST_N_family"/>
    <property type="match status" value="1"/>
</dbReference>
<gene>
    <name evidence="3" type="ORF">DT594_13305</name>
</gene>
<evidence type="ECO:0000259" key="1">
    <source>
        <dbReference type="PROSITE" id="PS50404"/>
    </source>
</evidence>
<reference evidence="3 4" key="1">
    <citation type="submission" date="2018-07" db="EMBL/GenBank/DDBJ databases">
        <title>Pseudomonas laoshanensis sp. nov., isolated from soil.</title>
        <authorList>
            <person name="Sun J."/>
            <person name="Yu L."/>
            <person name="Wang M."/>
            <person name="Zhang C."/>
        </authorList>
    </citation>
    <scope>NUCLEOTIDE SEQUENCE [LARGE SCALE GENOMIC DNA]</scope>
    <source>
        <strain evidence="3 4">Y22</strain>
    </source>
</reference>
<name>A0A7V7GT94_9GAMM</name>
<feature type="domain" description="GST N-terminal" evidence="1">
    <location>
        <begin position="1"/>
        <end position="77"/>
    </location>
</feature>
<keyword evidence="4" id="KW-1185">Reference proteome</keyword>
<dbReference type="SFLD" id="SFLDS00019">
    <property type="entry name" value="Glutathione_Transferase_(cytos"/>
    <property type="match status" value="1"/>
</dbReference>
<dbReference type="Gene3D" id="1.20.1050.10">
    <property type="match status" value="1"/>
</dbReference>
<comment type="caution">
    <text evidence="3">The sequence shown here is derived from an EMBL/GenBank/DDBJ whole genome shotgun (WGS) entry which is preliminary data.</text>
</comment>
<dbReference type="PANTHER" id="PTHR43968">
    <property type="match status" value="1"/>
</dbReference>
<dbReference type="OrthoDB" id="5242791at2"/>
<sequence>MLKLHGFAVSNYFNMVKLALLEKGLDFEIKVVHGSQDPDFLAISPRGKVPCLETEHGFINETNVILEYIEETQGGKRLLPEDAYQRAIVRALTKEIELYIELPARSCYMEVFFGGKVDQAIKDKAKAELLAGVATLKRHGKFAPYVAGSEMTIADVMFLYSFDLACAVAKKLFEIDLLADFPQAKALLEQLGKNANVQQVEADKNAEMAAFIAAAKAGKK</sequence>
<proteinExistence type="predicted"/>
<dbReference type="Pfam" id="PF13417">
    <property type="entry name" value="GST_N_3"/>
    <property type="match status" value="1"/>
</dbReference>
<dbReference type="InterPro" id="IPR036249">
    <property type="entry name" value="Thioredoxin-like_sf"/>
</dbReference>
<organism evidence="3 4">
    <name type="scientific">Halopseudomonas laoshanensis</name>
    <dbReference type="NCBI Taxonomy" id="2268758"/>
    <lineage>
        <taxon>Bacteria</taxon>
        <taxon>Pseudomonadati</taxon>
        <taxon>Pseudomonadota</taxon>
        <taxon>Gammaproteobacteria</taxon>
        <taxon>Pseudomonadales</taxon>
        <taxon>Pseudomonadaceae</taxon>
        <taxon>Halopseudomonas</taxon>
    </lineage>
</organism>
<dbReference type="PANTHER" id="PTHR43968:SF6">
    <property type="entry name" value="GLUTATHIONE S-TRANSFERASE OMEGA"/>
    <property type="match status" value="1"/>
</dbReference>
<dbReference type="InterPro" id="IPR010987">
    <property type="entry name" value="Glutathione-S-Trfase_C-like"/>
</dbReference>
<dbReference type="RefSeq" id="WP_149333099.1">
    <property type="nucleotide sequence ID" value="NZ_QOVF01000003.1"/>
</dbReference>
<dbReference type="InterPro" id="IPR050983">
    <property type="entry name" value="GST_Omega/HSP26"/>
</dbReference>
<dbReference type="SUPFAM" id="SSF47616">
    <property type="entry name" value="GST C-terminal domain-like"/>
    <property type="match status" value="1"/>
</dbReference>
<dbReference type="Gene3D" id="3.40.30.10">
    <property type="entry name" value="Glutaredoxin"/>
    <property type="match status" value="1"/>
</dbReference>
<dbReference type="GO" id="GO:0016740">
    <property type="term" value="F:transferase activity"/>
    <property type="evidence" value="ECO:0007669"/>
    <property type="project" value="UniProtKB-KW"/>
</dbReference>